<dbReference type="EMBL" id="JASCXX010000027">
    <property type="protein sequence ID" value="MDI6451036.1"/>
    <property type="molecule type" value="Genomic_DNA"/>
</dbReference>
<feature type="binding site" evidence="7">
    <location>
        <begin position="404"/>
        <end position="409"/>
    </location>
    <ligand>
        <name>NADP(+)</name>
        <dbReference type="ChEBI" id="CHEBI:58349"/>
    </ligand>
</feature>
<dbReference type="Pfam" id="PF01487">
    <property type="entry name" value="DHquinase_I"/>
    <property type="match status" value="1"/>
</dbReference>
<feature type="domain" description="Shikimate dehydrogenase substrate binding N-terminal" evidence="9">
    <location>
        <begin position="243"/>
        <end position="334"/>
    </location>
</feature>
<proteinExistence type="inferred from homology"/>
<evidence type="ECO:0000256" key="1">
    <source>
        <dbReference type="ARBA" id="ARBA00004871"/>
    </source>
</evidence>
<protein>
    <recommendedName>
        <fullName evidence="2 7">Shikimate dehydrogenase (NADP(+))</fullName>
        <shortName evidence="7">SDH</shortName>
        <ecNumber evidence="2 7">1.1.1.25</ecNumber>
    </recommendedName>
</protein>
<evidence type="ECO:0000256" key="6">
    <source>
        <dbReference type="ARBA" id="ARBA00049442"/>
    </source>
</evidence>
<evidence type="ECO:0000313" key="11">
    <source>
        <dbReference type="EMBL" id="MDI6451036.1"/>
    </source>
</evidence>
<keyword evidence="3 7" id="KW-0521">NADP</keyword>
<dbReference type="Gene3D" id="3.40.50.720">
    <property type="entry name" value="NAD(P)-binding Rossmann-like Domain"/>
    <property type="match status" value="1"/>
</dbReference>
<comment type="pathway">
    <text evidence="1 7">Metabolic intermediate biosynthesis; chorismate biosynthesis; chorismate from D-erythrose 4-phosphate and phosphoenolpyruvate: step 4/7.</text>
</comment>
<keyword evidence="5 7" id="KW-0057">Aromatic amino acid biosynthesis</keyword>
<comment type="function">
    <text evidence="7">Involved in the biosynthesis of the chorismate, which leads to the biosynthesis of aromatic amino acids. Catalyzes the reversible NADPH linked reduction of 3-dehydroshikimate (DHSA) to yield shikimate (SA).</text>
</comment>
<feature type="binding site" evidence="7">
    <location>
        <position position="496"/>
    </location>
    <ligand>
        <name>shikimate</name>
        <dbReference type="ChEBI" id="CHEBI:36208"/>
    </ligand>
</feature>
<evidence type="ECO:0000256" key="5">
    <source>
        <dbReference type="ARBA" id="ARBA00023141"/>
    </source>
</evidence>
<evidence type="ECO:0000259" key="9">
    <source>
        <dbReference type="Pfam" id="PF08501"/>
    </source>
</evidence>
<dbReference type="InterPro" id="IPR046346">
    <property type="entry name" value="Aminoacid_DH-like_N_sf"/>
</dbReference>
<dbReference type="CDD" id="cd00502">
    <property type="entry name" value="DHQase_I"/>
    <property type="match status" value="1"/>
</dbReference>
<feature type="binding site" evidence="7">
    <location>
        <begin position="381"/>
        <end position="385"/>
    </location>
    <ligand>
        <name>NADP(+)</name>
        <dbReference type="ChEBI" id="CHEBI:58349"/>
    </ligand>
</feature>
<dbReference type="InterPro" id="IPR036291">
    <property type="entry name" value="NAD(P)-bd_dom_sf"/>
</dbReference>
<feature type="binding site" evidence="7">
    <location>
        <position position="489"/>
    </location>
    <ligand>
        <name>NADP(+)</name>
        <dbReference type="ChEBI" id="CHEBI:58349"/>
    </ligand>
</feature>
<dbReference type="HAMAP" id="MF_00222">
    <property type="entry name" value="Shikimate_DH_AroE"/>
    <property type="match status" value="1"/>
</dbReference>
<dbReference type="GO" id="GO:0009423">
    <property type="term" value="P:chorismate biosynthetic process"/>
    <property type="evidence" value="ECO:0007669"/>
    <property type="project" value="UniProtKB-UniRule"/>
</dbReference>
<feature type="binding site" evidence="7">
    <location>
        <position position="303"/>
    </location>
    <ligand>
        <name>shikimate</name>
        <dbReference type="ChEBI" id="CHEBI:36208"/>
    </ligand>
</feature>
<dbReference type="InterPro" id="IPR001381">
    <property type="entry name" value="DHquinase_I"/>
</dbReference>
<dbReference type="SUPFAM" id="SSF51735">
    <property type="entry name" value="NAD(P)-binding Rossmann-fold domains"/>
    <property type="match status" value="1"/>
</dbReference>
<evidence type="ECO:0000256" key="3">
    <source>
        <dbReference type="ARBA" id="ARBA00022857"/>
    </source>
</evidence>
<dbReference type="InterPro" id="IPR013708">
    <property type="entry name" value="Shikimate_DH-bd_N"/>
</dbReference>
<reference evidence="11" key="1">
    <citation type="submission" date="2023-05" db="EMBL/GenBank/DDBJ databases">
        <title>Anaerotaeda fermentans gen. nov., sp. nov., a novel anaerobic planctomycete of the new family within the order Sedimentisphaerales isolated from Taman Peninsula, Russia.</title>
        <authorList>
            <person name="Khomyakova M.A."/>
            <person name="Merkel A.Y."/>
            <person name="Slobodkin A.I."/>
        </authorList>
    </citation>
    <scope>NUCLEOTIDE SEQUENCE</scope>
    <source>
        <strain evidence="11">M17dextr</strain>
    </source>
</reference>
<feature type="domain" description="Quinate/shikimate 5-dehydrogenase/glutamyl-tRNA reductase" evidence="8">
    <location>
        <begin position="372"/>
        <end position="423"/>
    </location>
</feature>
<evidence type="ECO:0000256" key="2">
    <source>
        <dbReference type="ARBA" id="ARBA00012962"/>
    </source>
</evidence>
<dbReference type="Gene3D" id="3.40.50.10860">
    <property type="entry name" value="Leucine Dehydrogenase, chain A, domain 1"/>
    <property type="match status" value="1"/>
</dbReference>
<evidence type="ECO:0000313" key="12">
    <source>
        <dbReference type="Proteomes" id="UP001431776"/>
    </source>
</evidence>
<organism evidence="11 12">
    <name type="scientific">Anaerobaca lacustris</name>
    <dbReference type="NCBI Taxonomy" id="3044600"/>
    <lineage>
        <taxon>Bacteria</taxon>
        <taxon>Pseudomonadati</taxon>
        <taxon>Planctomycetota</taxon>
        <taxon>Phycisphaerae</taxon>
        <taxon>Sedimentisphaerales</taxon>
        <taxon>Anaerobacaceae</taxon>
        <taxon>Anaerobaca</taxon>
    </lineage>
</organism>
<feature type="binding site" evidence="7">
    <location>
        <begin position="251"/>
        <end position="253"/>
    </location>
    <ligand>
        <name>shikimate</name>
        <dbReference type="ChEBI" id="CHEBI:36208"/>
    </ligand>
</feature>
<accession>A0AAW6U654</accession>
<evidence type="ECO:0000259" key="10">
    <source>
        <dbReference type="Pfam" id="PF18317"/>
    </source>
</evidence>
<dbReference type="InterPro" id="IPR006151">
    <property type="entry name" value="Shikm_DH/Glu-tRNA_Rdtase"/>
</dbReference>
<gene>
    <name evidence="7" type="primary">aroE</name>
    <name evidence="11" type="ORF">QJ522_18390</name>
</gene>
<dbReference type="InterPro" id="IPR013785">
    <property type="entry name" value="Aldolase_TIM"/>
</dbReference>
<dbReference type="GO" id="GO:0004764">
    <property type="term" value="F:shikimate 3-dehydrogenase (NADP+) activity"/>
    <property type="evidence" value="ECO:0007669"/>
    <property type="project" value="UniProtKB-UniRule"/>
</dbReference>
<dbReference type="Pfam" id="PF08501">
    <property type="entry name" value="Shikimate_dh_N"/>
    <property type="match status" value="1"/>
</dbReference>
<dbReference type="AlphaFoldDB" id="A0AAW6U654"/>
<dbReference type="GO" id="GO:0003855">
    <property type="term" value="F:3-dehydroquinate dehydratase activity"/>
    <property type="evidence" value="ECO:0007669"/>
    <property type="project" value="InterPro"/>
</dbReference>
<feature type="active site" description="Proton acceptor" evidence="7">
    <location>
        <position position="307"/>
    </location>
</feature>
<sequence>MTYLAVPISAKNAAQAAEQVRLAVAGGAEMLELRTDYLEGLTADLAQQVLRQTRALAGAAVPVIATCRDTCEGGAIDYPESLRIEILATALGEGAEFVDVEFVNFRKAPFRQRIESALAEAKGRLVLSTHDFAGPFDDIKRRHREIVQTCPTAVPKLVCTAGHINDCFDAFDLLHEADGDCIVLCMGQAGLISRVLAKKLGGLVTFASLDEASGTAPGQVTLDAFKGLYRHDSMDRETELFGVIADPVGHSLSPAIHNACLADEGINGVYLPLLVQSGREALFAFLDNVLTRPWLDFRGFSVTIPHKHSALDYVRQKGGLVEPLAAQIGAANTVILDSRATSDERRLGAYNTDYAGALDAIVAGMGIARDGFRDMPVAVVGAGGVSRAIVAGLTDAGAKVTIYNRTVERAEQLAADFHCAYSGLDGLLHLDAKLIVNGTSIGMHPKVDATPVPPEVLKPDMAVFDTVYNPAETLLLKHAKAAGAKTIDGVAMFVNQALAQFHLFTGHPANPALMRSVVLDSLR</sequence>
<feature type="binding site" evidence="7">
    <location>
        <position position="353"/>
    </location>
    <ligand>
        <name>shikimate</name>
        <dbReference type="ChEBI" id="CHEBI:36208"/>
    </ligand>
</feature>
<dbReference type="GO" id="GO:0009073">
    <property type="term" value="P:aromatic amino acid family biosynthetic process"/>
    <property type="evidence" value="ECO:0007669"/>
    <property type="project" value="UniProtKB-KW"/>
</dbReference>
<dbReference type="PANTHER" id="PTHR21089">
    <property type="entry name" value="SHIKIMATE DEHYDROGENASE"/>
    <property type="match status" value="1"/>
</dbReference>
<dbReference type="SUPFAM" id="SSF53223">
    <property type="entry name" value="Aminoacid dehydrogenase-like, N-terminal domain"/>
    <property type="match status" value="1"/>
</dbReference>
<comment type="catalytic activity">
    <reaction evidence="6 7">
        <text>shikimate + NADP(+) = 3-dehydroshikimate + NADPH + H(+)</text>
        <dbReference type="Rhea" id="RHEA:17737"/>
        <dbReference type="ChEBI" id="CHEBI:15378"/>
        <dbReference type="ChEBI" id="CHEBI:16630"/>
        <dbReference type="ChEBI" id="CHEBI:36208"/>
        <dbReference type="ChEBI" id="CHEBI:57783"/>
        <dbReference type="ChEBI" id="CHEBI:58349"/>
        <dbReference type="EC" id="1.1.1.25"/>
    </reaction>
</comment>
<comment type="similarity">
    <text evidence="7">Belongs to the shikimate dehydrogenase family.</text>
</comment>
<dbReference type="EC" id="1.1.1.25" evidence="2 7"/>
<keyword evidence="12" id="KW-1185">Reference proteome</keyword>
<feature type="binding site" evidence="7">
    <location>
        <position position="332"/>
    </location>
    <ligand>
        <name>shikimate</name>
        <dbReference type="ChEBI" id="CHEBI:36208"/>
    </ligand>
</feature>
<feature type="binding site" evidence="7">
    <location>
        <position position="468"/>
    </location>
    <ligand>
        <name>shikimate</name>
        <dbReference type="ChEBI" id="CHEBI:36208"/>
    </ligand>
</feature>
<dbReference type="CDD" id="cd01065">
    <property type="entry name" value="NAD_bind_Shikimate_DH"/>
    <property type="match status" value="1"/>
</dbReference>
<dbReference type="Pfam" id="PF18317">
    <property type="entry name" value="SDH_C"/>
    <property type="match status" value="1"/>
</dbReference>
<dbReference type="Proteomes" id="UP001431776">
    <property type="component" value="Unassembled WGS sequence"/>
</dbReference>
<dbReference type="SUPFAM" id="SSF51569">
    <property type="entry name" value="Aldolase"/>
    <property type="match status" value="1"/>
</dbReference>
<feature type="binding site" evidence="7">
    <location>
        <position position="466"/>
    </location>
    <ligand>
        <name>NADP(+)</name>
        <dbReference type="ChEBI" id="CHEBI:58349"/>
    </ligand>
</feature>
<keyword evidence="7" id="KW-0028">Amino-acid biosynthesis</keyword>
<dbReference type="Gene3D" id="3.20.20.70">
    <property type="entry name" value="Aldolase class I"/>
    <property type="match status" value="1"/>
</dbReference>
<keyword evidence="4 7" id="KW-0560">Oxidoreductase</keyword>
<evidence type="ECO:0000259" key="8">
    <source>
        <dbReference type="Pfam" id="PF01488"/>
    </source>
</evidence>
<dbReference type="GO" id="GO:0019632">
    <property type="term" value="P:shikimate metabolic process"/>
    <property type="evidence" value="ECO:0007669"/>
    <property type="project" value="TreeGrafter"/>
</dbReference>
<evidence type="ECO:0000256" key="7">
    <source>
        <dbReference type="HAMAP-Rule" id="MF_00222"/>
    </source>
</evidence>
<dbReference type="RefSeq" id="WP_349246444.1">
    <property type="nucleotide sequence ID" value="NZ_JASCXX010000027.1"/>
</dbReference>
<comment type="caution">
    <text evidence="11">The sequence shown here is derived from an EMBL/GenBank/DDBJ whole genome shotgun (WGS) entry which is preliminary data.</text>
</comment>
<comment type="caution">
    <text evidence="7">Lacks conserved residue(s) required for the propagation of feature annotation.</text>
</comment>
<dbReference type="GO" id="GO:0008652">
    <property type="term" value="P:amino acid biosynthetic process"/>
    <property type="evidence" value="ECO:0007669"/>
    <property type="project" value="UniProtKB-KW"/>
</dbReference>
<dbReference type="PANTHER" id="PTHR21089:SF1">
    <property type="entry name" value="BIFUNCTIONAL 3-DEHYDROQUINATE DEHYDRATASE_SHIKIMATE DEHYDROGENASE, CHLOROPLASTIC"/>
    <property type="match status" value="1"/>
</dbReference>
<dbReference type="InterPro" id="IPR041121">
    <property type="entry name" value="SDH_C"/>
</dbReference>
<evidence type="ECO:0000256" key="4">
    <source>
        <dbReference type="ARBA" id="ARBA00023002"/>
    </source>
</evidence>
<feature type="domain" description="SDH C-terminal" evidence="10">
    <location>
        <begin position="489"/>
        <end position="519"/>
    </location>
</feature>
<keyword evidence="11" id="KW-0456">Lyase</keyword>
<dbReference type="InterPro" id="IPR022893">
    <property type="entry name" value="Shikimate_DH_fam"/>
</dbReference>
<name>A0AAW6U654_9BACT</name>
<dbReference type="Pfam" id="PF01488">
    <property type="entry name" value="Shikimate_DH"/>
    <property type="match status" value="1"/>
</dbReference>
<comment type="subunit">
    <text evidence="7">Homodimer.</text>
</comment>